<keyword evidence="3" id="KW-1003">Cell membrane</keyword>
<dbReference type="AlphaFoldDB" id="A0A1D6Q4X3"/>
<dbReference type="SUPFAM" id="SSF56112">
    <property type="entry name" value="Protein kinase-like (PK-like)"/>
    <property type="match status" value="1"/>
</dbReference>
<evidence type="ECO:0000256" key="17">
    <source>
        <dbReference type="ARBA" id="ARBA00023180"/>
    </source>
</evidence>
<keyword evidence="16" id="KW-0675">Receptor</keyword>
<evidence type="ECO:0000256" key="20">
    <source>
        <dbReference type="PROSITE-ProRule" id="PRU10141"/>
    </source>
</evidence>
<dbReference type="FunFam" id="1.10.510.10:FF:000358">
    <property type="entry name" value="Putative leucine-rich repeat receptor-like serine/threonine-protein kinase"/>
    <property type="match status" value="1"/>
</dbReference>
<keyword evidence="5" id="KW-0597">Phosphoprotein</keyword>
<evidence type="ECO:0000256" key="4">
    <source>
        <dbReference type="ARBA" id="ARBA00022527"/>
    </source>
</evidence>
<dbReference type="InParanoid" id="A0A1D6Q4X3"/>
<evidence type="ECO:0000256" key="15">
    <source>
        <dbReference type="ARBA" id="ARBA00023136"/>
    </source>
</evidence>
<dbReference type="GO" id="GO:0005524">
    <property type="term" value="F:ATP binding"/>
    <property type="evidence" value="ECO:0007669"/>
    <property type="project" value="UniProtKB-UniRule"/>
</dbReference>
<keyword evidence="6" id="KW-0433">Leucine-rich repeat</keyword>
<evidence type="ECO:0000256" key="3">
    <source>
        <dbReference type="ARBA" id="ARBA00022475"/>
    </source>
</evidence>
<evidence type="ECO:0000256" key="1">
    <source>
        <dbReference type="ARBA" id="ARBA00004162"/>
    </source>
</evidence>
<proteinExistence type="predicted"/>
<dbReference type="SUPFAM" id="SSF52058">
    <property type="entry name" value="L domain-like"/>
    <property type="match status" value="1"/>
</dbReference>
<dbReference type="InterPro" id="IPR032675">
    <property type="entry name" value="LRR_dom_sf"/>
</dbReference>
<dbReference type="OMA" id="FATECET"/>
<comment type="subcellular location">
    <subcellularLocation>
        <location evidence="1">Cell membrane</location>
        <topology evidence="1">Single-pass membrane protein</topology>
    </subcellularLocation>
</comment>
<evidence type="ECO:0000256" key="18">
    <source>
        <dbReference type="ARBA" id="ARBA00047899"/>
    </source>
</evidence>
<dbReference type="Gene3D" id="1.10.510.10">
    <property type="entry name" value="Transferase(Phosphotransferase) domain 1"/>
    <property type="match status" value="2"/>
</dbReference>
<evidence type="ECO:0000256" key="8">
    <source>
        <dbReference type="ARBA" id="ARBA00022692"/>
    </source>
</evidence>
<dbReference type="InterPro" id="IPR011009">
    <property type="entry name" value="Kinase-like_dom_sf"/>
</dbReference>
<sequence>MLEARDSEGWQFFDALSKCRYLITLSVSQNHLHGPIPNSIANLSTSLQQLFMDWNNLSGIVPPTIGKLSGLTDLSLQNNNLTCTIEEWVGKMTNLTILTLQWNNFTGKIPPSIGKLTKLTNFSVAENNFFGIVWRRHGFAHASMPCRFEKSRQNKLIDQNIDPNIWVHVTRIAVYFLFLEKRTSRRAYRSELSYGEHFEKVTYNDLAQATRDFLESNLIGRGSYGSVYRGKLKESKMEVAVKVFDLEMRGAERSFLISIVVNIADALDYLHHDCGWPTVHCDLKPNIILKLLDDDMNALLGDFGIARLYLDYQSKWAGSISSIGVKGTIGYIPPEYGEGGHASMSGDVYSFGIVLLEILTSKRPTYPMFKDGMDIISFVENNFPDQVFEVIDAHLLEECRNSTQGNTLVQENEIYQFLVDLLQVALSCLHSLPSERSNMKQVASRMHAIKTSHNEITSNKNKGVP</sequence>
<keyword evidence="8" id="KW-0812">Transmembrane</keyword>
<keyword evidence="14" id="KW-1133">Transmembrane helix</keyword>
<dbReference type="Pfam" id="PF00069">
    <property type="entry name" value="Pkinase"/>
    <property type="match status" value="1"/>
</dbReference>
<dbReference type="Gene3D" id="3.80.10.10">
    <property type="entry name" value="Ribonuclease Inhibitor"/>
    <property type="match status" value="1"/>
</dbReference>
<dbReference type="ExpressionAtlas" id="A0A1D6Q4X3">
    <property type="expression patterns" value="baseline and differential"/>
</dbReference>
<gene>
    <name evidence="22" type="ORF">ZEAMMB73_Zm00001d051089</name>
</gene>
<dbReference type="EMBL" id="CM000780">
    <property type="protein sequence ID" value="AQK53596.1"/>
    <property type="molecule type" value="Genomic_DNA"/>
</dbReference>
<dbReference type="GO" id="GO:0005886">
    <property type="term" value="C:plasma membrane"/>
    <property type="evidence" value="ECO:0007669"/>
    <property type="project" value="UniProtKB-SubCell"/>
</dbReference>
<dbReference type="InterPro" id="IPR051716">
    <property type="entry name" value="Plant_RL_S/T_kinase"/>
</dbReference>
<dbReference type="STRING" id="4577.A0A1D6Q4X3"/>
<evidence type="ECO:0000256" key="2">
    <source>
        <dbReference type="ARBA" id="ARBA00012513"/>
    </source>
</evidence>
<keyword evidence="15" id="KW-0472">Membrane</keyword>
<dbReference type="InterPro" id="IPR000719">
    <property type="entry name" value="Prot_kinase_dom"/>
</dbReference>
<dbReference type="InterPro" id="IPR017441">
    <property type="entry name" value="Protein_kinase_ATP_BS"/>
</dbReference>
<organism evidence="22">
    <name type="scientific">Zea mays</name>
    <name type="common">Maize</name>
    <dbReference type="NCBI Taxonomy" id="4577"/>
    <lineage>
        <taxon>Eukaryota</taxon>
        <taxon>Viridiplantae</taxon>
        <taxon>Streptophyta</taxon>
        <taxon>Embryophyta</taxon>
        <taxon>Tracheophyta</taxon>
        <taxon>Spermatophyta</taxon>
        <taxon>Magnoliopsida</taxon>
        <taxon>Liliopsida</taxon>
        <taxon>Poales</taxon>
        <taxon>Poaceae</taxon>
        <taxon>PACMAD clade</taxon>
        <taxon>Panicoideae</taxon>
        <taxon>Andropogonodae</taxon>
        <taxon>Andropogoneae</taxon>
        <taxon>Tripsacinae</taxon>
        <taxon>Zea</taxon>
    </lineage>
</organism>
<keyword evidence="4" id="KW-0723">Serine/threonine-protein kinase</keyword>
<comment type="catalytic activity">
    <reaction evidence="18">
        <text>L-threonyl-[protein] + ATP = O-phospho-L-threonyl-[protein] + ADP + H(+)</text>
        <dbReference type="Rhea" id="RHEA:46608"/>
        <dbReference type="Rhea" id="RHEA-COMP:11060"/>
        <dbReference type="Rhea" id="RHEA-COMP:11605"/>
        <dbReference type="ChEBI" id="CHEBI:15378"/>
        <dbReference type="ChEBI" id="CHEBI:30013"/>
        <dbReference type="ChEBI" id="CHEBI:30616"/>
        <dbReference type="ChEBI" id="CHEBI:61977"/>
        <dbReference type="ChEBI" id="CHEBI:456216"/>
        <dbReference type="EC" id="2.7.11.1"/>
    </reaction>
</comment>
<evidence type="ECO:0000313" key="22">
    <source>
        <dbReference type="EMBL" id="AQK53596.1"/>
    </source>
</evidence>
<evidence type="ECO:0000256" key="13">
    <source>
        <dbReference type="ARBA" id="ARBA00022840"/>
    </source>
</evidence>
<dbReference type="Pfam" id="PF00560">
    <property type="entry name" value="LRR_1"/>
    <property type="match status" value="3"/>
</dbReference>
<feature type="domain" description="Protein kinase" evidence="21">
    <location>
        <begin position="119"/>
        <end position="450"/>
    </location>
</feature>
<dbReference type="GO" id="GO:0004674">
    <property type="term" value="F:protein serine/threonine kinase activity"/>
    <property type="evidence" value="ECO:0007669"/>
    <property type="project" value="UniProtKB-KW"/>
</dbReference>
<keyword evidence="10" id="KW-0677">Repeat</keyword>
<evidence type="ECO:0000256" key="6">
    <source>
        <dbReference type="ARBA" id="ARBA00022614"/>
    </source>
</evidence>
<dbReference type="FunFam" id="3.80.10.10:FF:000383">
    <property type="entry name" value="Leucine-rich repeat receptor protein kinase EMS1"/>
    <property type="match status" value="1"/>
</dbReference>
<evidence type="ECO:0000256" key="16">
    <source>
        <dbReference type="ARBA" id="ARBA00023170"/>
    </source>
</evidence>
<evidence type="ECO:0000259" key="21">
    <source>
        <dbReference type="PROSITE" id="PS50011"/>
    </source>
</evidence>
<evidence type="ECO:0000256" key="19">
    <source>
        <dbReference type="ARBA" id="ARBA00048679"/>
    </source>
</evidence>
<keyword evidence="13 20" id="KW-0067">ATP-binding</keyword>
<dbReference type="PROSITE" id="PS50011">
    <property type="entry name" value="PROTEIN_KINASE_DOM"/>
    <property type="match status" value="1"/>
</dbReference>
<dbReference type="PROSITE" id="PS00107">
    <property type="entry name" value="PROTEIN_KINASE_ATP"/>
    <property type="match status" value="1"/>
</dbReference>
<keyword evidence="11 20" id="KW-0547">Nucleotide-binding</keyword>
<dbReference type="InterPro" id="IPR001611">
    <property type="entry name" value="Leu-rich_rpt"/>
</dbReference>
<evidence type="ECO:0000256" key="9">
    <source>
        <dbReference type="ARBA" id="ARBA00022729"/>
    </source>
</evidence>
<evidence type="ECO:0000256" key="12">
    <source>
        <dbReference type="ARBA" id="ARBA00022777"/>
    </source>
</evidence>
<dbReference type="EC" id="2.7.11.1" evidence="2"/>
<keyword evidence="7" id="KW-0808">Transferase</keyword>
<keyword evidence="12 22" id="KW-0418">Kinase</keyword>
<keyword evidence="9" id="KW-0732">Signal</keyword>
<evidence type="ECO:0000256" key="11">
    <source>
        <dbReference type="ARBA" id="ARBA00022741"/>
    </source>
</evidence>
<reference evidence="22" key="1">
    <citation type="submission" date="2015-12" db="EMBL/GenBank/DDBJ databases">
        <title>Update maize B73 reference genome by single molecule sequencing technologies.</title>
        <authorList>
            <consortium name="Maize Genome Sequencing Project"/>
            <person name="Ware D."/>
        </authorList>
    </citation>
    <scope>NUCLEOTIDE SEQUENCE</scope>
    <source>
        <tissue evidence="22">Seedling</tissue>
    </source>
</reference>
<evidence type="ECO:0000256" key="5">
    <source>
        <dbReference type="ARBA" id="ARBA00022553"/>
    </source>
</evidence>
<keyword evidence="17" id="KW-0325">Glycoprotein</keyword>
<name>A0A1D6Q4X3_MAIZE</name>
<evidence type="ECO:0000256" key="10">
    <source>
        <dbReference type="ARBA" id="ARBA00022737"/>
    </source>
</evidence>
<evidence type="ECO:0000256" key="14">
    <source>
        <dbReference type="ARBA" id="ARBA00022989"/>
    </source>
</evidence>
<feature type="binding site" evidence="20">
    <location>
        <position position="242"/>
    </location>
    <ligand>
        <name>ATP</name>
        <dbReference type="ChEBI" id="CHEBI:30616"/>
    </ligand>
</feature>
<dbReference type="PANTHER" id="PTHR48053:SF6">
    <property type="entry name" value="PROTEIN KINASE DOMAIN-CONTAINING PROTEIN"/>
    <property type="match status" value="1"/>
</dbReference>
<dbReference type="PANTHER" id="PTHR48053">
    <property type="entry name" value="LEUCINE RICH REPEAT FAMILY PROTEIN, EXPRESSED"/>
    <property type="match status" value="1"/>
</dbReference>
<protein>
    <recommendedName>
        <fullName evidence="2">non-specific serine/threonine protein kinase</fullName>
        <ecNumber evidence="2">2.7.11.1</ecNumber>
    </recommendedName>
</protein>
<comment type="catalytic activity">
    <reaction evidence="19">
        <text>L-seryl-[protein] + ATP = O-phospho-L-seryl-[protein] + ADP + H(+)</text>
        <dbReference type="Rhea" id="RHEA:17989"/>
        <dbReference type="Rhea" id="RHEA-COMP:9863"/>
        <dbReference type="Rhea" id="RHEA-COMP:11604"/>
        <dbReference type="ChEBI" id="CHEBI:15378"/>
        <dbReference type="ChEBI" id="CHEBI:29999"/>
        <dbReference type="ChEBI" id="CHEBI:30616"/>
        <dbReference type="ChEBI" id="CHEBI:83421"/>
        <dbReference type="ChEBI" id="CHEBI:456216"/>
        <dbReference type="EC" id="2.7.11.1"/>
    </reaction>
</comment>
<dbReference type="SMR" id="A0A1D6Q4X3"/>
<accession>A0A1D6Q4X3</accession>
<evidence type="ECO:0000256" key="7">
    <source>
        <dbReference type="ARBA" id="ARBA00022679"/>
    </source>
</evidence>